<keyword evidence="1 7" id="KW-0547">Nucleotide-binding</keyword>
<evidence type="ECO:0000256" key="4">
    <source>
        <dbReference type="ARBA" id="ARBA00022840"/>
    </source>
</evidence>
<evidence type="ECO:0000256" key="6">
    <source>
        <dbReference type="PROSITE-ProRule" id="PRU00552"/>
    </source>
</evidence>
<comment type="caution">
    <text evidence="12">The sequence shown here is derived from an EMBL/GenBank/DDBJ whole genome shotgun (WGS) entry which is preliminary data.</text>
</comment>
<dbReference type="GO" id="GO:0016787">
    <property type="term" value="F:hydrolase activity"/>
    <property type="evidence" value="ECO:0007669"/>
    <property type="project" value="UniProtKB-KW"/>
</dbReference>
<feature type="domain" description="Helicase ATP-binding" evidence="9">
    <location>
        <begin position="32"/>
        <end position="206"/>
    </location>
</feature>
<dbReference type="SMART" id="SM00487">
    <property type="entry name" value="DEXDc"/>
    <property type="match status" value="1"/>
</dbReference>
<dbReference type="InterPro" id="IPR001650">
    <property type="entry name" value="Helicase_C-like"/>
</dbReference>
<dbReference type="EMBL" id="JBFOHK010000004">
    <property type="protein sequence ID" value="MEW9573081.1"/>
    <property type="molecule type" value="Genomic_DNA"/>
</dbReference>
<dbReference type="EC" id="3.6.4.-" evidence="12"/>
<dbReference type="InterPro" id="IPR000629">
    <property type="entry name" value="RNA-helicase_DEAD-box_CS"/>
</dbReference>
<evidence type="ECO:0000259" key="10">
    <source>
        <dbReference type="PROSITE" id="PS51194"/>
    </source>
</evidence>
<evidence type="ECO:0000259" key="11">
    <source>
        <dbReference type="PROSITE" id="PS51195"/>
    </source>
</evidence>
<feature type="region of interest" description="Disordered" evidence="8">
    <location>
        <begin position="375"/>
        <end position="448"/>
    </location>
</feature>
<evidence type="ECO:0000256" key="3">
    <source>
        <dbReference type="ARBA" id="ARBA00022806"/>
    </source>
</evidence>
<keyword evidence="3 7" id="KW-0347">Helicase</keyword>
<dbReference type="Pfam" id="PF00271">
    <property type="entry name" value="Helicase_C"/>
    <property type="match status" value="1"/>
</dbReference>
<dbReference type="InterPro" id="IPR027417">
    <property type="entry name" value="P-loop_NTPase"/>
</dbReference>
<dbReference type="InterPro" id="IPR014014">
    <property type="entry name" value="RNA_helicase_DEAD_Q_motif"/>
</dbReference>
<reference evidence="12 13" key="1">
    <citation type="submission" date="2024-06" db="EMBL/GenBank/DDBJ databases">
        <authorList>
            <person name="Woo H."/>
        </authorList>
    </citation>
    <scope>NUCLEOTIDE SEQUENCE [LARGE SCALE GENOMIC DNA]</scope>
    <source>
        <strain evidence="12 13">Si-c</strain>
    </source>
</reference>
<feature type="domain" description="DEAD-box RNA helicase Q" evidence="11">
    <location>
        <begin position="1"/>
        <end position="29"/>
    </location>
</feature>
<feature type="short sequence motif" description="Q motif" evidence="6">
    <location>
        <begin position="1"/>
        <end position="29"/>
    </location>
</feature>
<dbReference type="SUPFAM" id="SSF52540">
    <property type="entry name" value="P-loop containing nucleoside triphosphate hydrolases"/>
    <property type="match status" value="1"/>
</dbReference>
<comment type="similarity">
    <text evidence="5 7">Belongs to the DEAD box helicase family.</text>
</comment>
<dbReference type="InterPro" id="IPR050079">
    <property type="entry name" value="DEAD_box_RNA_helicase"/>
</dbReference>
<accession>A0ABV3QIY8</accession>
<dbReference type="PANTHER" id="PTHR47959">
    <property type="entry name" value="ATP-DEPENDENT RNA HELICASE RHLE-RELATED"/>
    <property type="match status" value="1"/>
</dbReference>
<dbReference type="InterPro" id="IPR011545">
    <property type="entry name" value="DEAD/DEAH_box_helicase_dom"/>
</dbReference>
<dbReference type="PROSITE" id="PS51194">
    <property type="entry name" value="HELICASE_CTER"/>
    <property type="match status" value="1"/>
</dbReference>
<dbReference type="RefSeq" id="WP_367855139.1">
    <property type="nucleotide sequence ID" value="NZ_JBFOHK010000004.1"/>
</dbReference>
<dbReference type="PROSITE" id="PS00039">
    <property type="entry name" value="DEAD_ATP_HELICASE"/>
    <property type="match status" value="1"/>
</dbReference>
<keyword evidence="4 7" id="KW-0067">ATP-binding</keyword>
<feature type="domain" description="Helicase C-terminal" evidence="10">
    <location>
        <begin position="229"/>
        <end position="377"/>
    </location>
</feature>
<dbReference type="InterPro" id="IPR044742">
    <property type="entry name" value="DEAD/DEAH_RhlB"/>
</dbReference>
<feature type="compositionally biased region" description="Basic residues" evidence="8">
    <location>
        <begin position="434"/>
        <end position="448"/>
    </location>
</feature>
<dbReference type="Gene3D" id="3.40.50.300">
    <property type="entry name" value="P-loop containing nucleotide triphosphate hydrolases"/>
    <property type="match status" value="2"/>
</dbReference>
<dbReference type="GO" id="GO:0004386">
    <property type="term" value="F:helicase activity"/>
    <property type="evidence" value="ECO:0007669"/>
    <property type="project" value="UniProtKB-KW"/>
</dbReference>
<evidence type="ECO:0000256" key="1">
    <source>
        <dbReference type="ARBA" id="ARBA00022741"/>
    </source>
</evidence>
<proteinExistence type="inferred from homology"/>
<keyword evidence="2 7" id="KW-0378">Hydrolase</keyword>
<sequence>MSFESLGLAPALLRALAEQGYAEPTPVQAGAIPLVLQGHDLLAAAQTGTGKTAAFALPLLHKLSGGGATMTRRPRALVLTPTRELAAQILDNAQAYGKHLRISATTIFGGVGMGPQINALRRGVDIVIATPGRLIDHMQQRTIDLSGVETLVLDEADRMLDMGFLPALKRILGALPKQRQTLLFSATFAPEIKALAMQFMREPREVTVTPPNTVAALVSHHVHPVDASRKRDLLLHVLSQDSRRQTLVFSRTKHGADKLVTFLNASGLRAAAIHGNKSQNARTKALSDFKSARITVLVATDIAARGIDIDQLPMVINFDLPMVAEDYVHRIGRTGRAGSEGMAVSLVSHDESGLLRDIRKLLKDEIAVDNVAGFEPSTPLRLDAGAPRPKQGQRQPRAPQRSQGGQSQRSQGSSQAHRPHGHAQKQGNGEHAAGNRKRRHRARPAAKA</sequence>
<dbReference type="InterPro" id="IPR014001">
    <property type="entry name" value="Helicase_ATP-bd"/>
</dbReference>
<feature type="compositionally biased region" description="Low complexity" evidence="8">
    <location>
        <begin position="400"/>
        <end position="415"/>
    </location>
</feature>
<dbReference type="PROSITE" id="PS51192">
    <property type="entry name" value="HELICASE_ATP_BIND_1"/>
    <property type="match status" value="1"/>
</dbReference>
<evidence type="ECO:0000256" key="5">
    <source>
        <dbReference type="ARBA" id="ARBA00038437"/>
    </source>
</evidence>
<evidence type="ECO:0000259" key="9">
    <source>
        <dbReference type="PROSITE" id="PS51192"/>
    </source>
</evidence>
<dbReference type="PROSITE" id="PS51195">
    <property type="entry name" value="Q_MOTIF"/>
    <property type="match status" value="1"/>
</dbReference>
<dbReference type="Pfam" id="PF00270">
    <property type="entry name" value="DEAD"/>
    <property type="match status" value="1"/>
</dbReference>
<dbReference type="CDD" id="cd00268">
    <property type="entry name" value="DEADc"/>
    <property type="match status" value="1"/>
</dbReference>
<evidence type="ECO:0000256" key="8">
    <source>
        <dbReference type="SAM" id="MobiDB-lite"/>
    </source>
</evidence>
<evidence type="ECO:0000313" key="12">
    <source>
        <dbReference type="EMBL" id="MEW9573081.1"/>
    </source>
</evidence>
<protein>
    <submittedName>
        <fullName evidence="12">DEAD/DEAH box helicase</fullName>
        <ecNumber evidence="12">3.6.4.-</ecNumber>
    </submittedName>
</protein>
<dbReference type="SMART" id="SM00490">
    <property type="entry name" value="HELICc"/>
    <property type="match status" value="1"/>
</dbReference>
<evidence type="ECO:0000313" key="13">
    <source>
        <dbReference type="Proteomes" id="UP001556220"/>
    </source>
</evidence>
<dbReference type="Proteomes" id="UP001556220">
    <property type="component" value="Unassembled WGS sequence"/>
</dbReference>
<keyword evidence="13" id="KW-1185">Reference proteome</keyword>
<dbReference type="CDD" id="cd18787">
    <property type="entry name" value="SF2_C_DEAD"/>
    <property type="match status" value="1"/>
</dbReference>
<dbReference type="PANTHER" id="PTHR47959:SF13">
    <property type="entry name" value="ATP-DEPENDENT RNA HELICASE RHLE"/>
    <property type="match status" value="1"/>
</dbReference>
<organism evidence="12 13">
    <name type="scientific">Rhodanobacter lycopersici</name>
    <dbReference type="NCBI Taxonomy" id="3162487"/>
    <lineage>
        <taxon>Bacteria</taxon>
        <taxon>Pseudomonadati</taxon>
        <taxon>Pseudomonadota</taxon>
        <taxon>Gammaproteobacteria</taxon>
        <taxon>Lysobacterales</taxon>
        <taxon>Rhodanobacteraceae</taxon>
        <taxon>Rhodanobacter</taxon>
    </lineage>
</organism>
<evidence type="ECO:0000256" key="2">
    <source>
        <dbReference type="ARBA" id="ARBA00022801"/>
    </source>
</evidence>
<gene>
    <name evidence="12" type="ORF">ABQJ54_15095</name>
</gene>
<evidence type="ECO:0000256" key="7">
    <source>
        <dbReference type="RuleBase" id="RU000492"/>
    </source>
</evidence>
<name>A0ABV3QIY8_9GAMM</name>